<evidence type="ECO:0000313" key="3">
    <source>
        <dbReference type="Proteomes" id="UP000665561"/>
    </source>
</evidence>
<evidence type="ECO:0000259" key="1">
    <source>
        <dbReference type="Pfam" id="PF23019"/>
    </source>
</evidence>
<proteinExistence type="predicted"/>
<dbReference type="Gene3D" id="3.20.20.370">
    <property type="entry name" value="Glycoside hydrolase/deacetylase"/>
    <property type="match status" value="1"/>
</dbReference>
<dbReference type="CDD" id="cd10931">
    <property type="entry name" value="CE4_u7"/>
    <property type="match status" value="1"/>
</dbReference>
<evidence type="ECO:0000313" key="2">
    <source>
        <dbReference type="EMBL" id="NBD24205.1"/>
    </source>
</evidence>
<comment type="caution">
    <text evidence="2">The sequence shown here is derived from an EMBL/GenBank/DDBJ whole genome shotgun (WGS) entry which is preliminary data.</text>
</comment>
<reference evidence="2 3" key="1">
    <citation type="submission" date="2020-01" db="EMBL/GenBank/DDBJ databases">
        <title>Paenibacillus soybeanensis sp. nov. isolated from the nodules of soybean (Glycine max(L.) Merr).</title>
        <authorList>
            <person name="Wang H."/>
        </authorList>
    </citation>
    <scope>NUCLEOTIDE SEQUENCE [LARGE SCALE GENOMIC DNA]</scope>
    <source>
        <strain evidence="2 3">T1</strain>
    </source>
</reference>
<dbReference type="EMBL" id="JAAAMV010000005">
    <property type="protein sequence ID" value="NBD24205.1"/>
    <property type="molecule type" value="Genomic_DNA"/>
</dbReference>
<keyword evidence="3" id="KW-1185">Reference proteome</keyword>
<dbReference type="RefSeq" id="WP_161743009.1">
    <property type="nucleotide sequence ID" value="NZ_JAAAMV010000005.1"/>
</dbReference>
<feature type="domain" description="DUF7033" evidence="1">
    <location>
        <begin position="116"/>
        <end position="201"/>
    </location>
</feature>
<organism evidence="2 3">
    <name type="scientific">Paenibacillus glycinis</name>
    <dbReference type="NCBI Taxonomy" id="2697035"/>
    <lineage>
        <taxon>Bacteria</taxon>
        <taxon>Bacillati</taxon>
        <taxon>Bacillota</taxon>
        <taxon>Bacilli</taxon>
        <taxon>Bacillales</taxon>
        <taxon>Paenibacillaceae</taxon>
        <taxon>Paenibacillus</taxon>
    </lineage>
</organism>
<dbReference type="Pfam" id="PF23019">
    <property type="entry name" value="DUF7033"/>
    <property type="match status" value="1"/>
</dbReference>
<dbReference type="SUPFAM" id="SSF88713">
    <property type="entry name" value="Glycoside hydrolase/deacetylase"/>
    <property type="match status" value="1"/>
</dbReference>
<dbReference type="InterPro" id="IPR054297">
    <property type="entry name" value="DUF7033"/>
</dbReference>
<sequence>MTMLIIRSPQSREPERRYIYRVVFEEFLGLPYEVQFENRPDIRIEMAANTGAITLADVFLGSDEASWLQPSSMPVLPLDRVDQGHSDKEKLPVLYGQRDSSTGTYIRETDRDVYCGIDLFGGAFFMLTRYEEIVNDERGRHDRFEAQQSIASKADFLDRPIVNEYVELLWSWLHGLWPALARKQRETRLIVSHDVDFPFYSSRRSLFSIAKESIADVIRRSSPATGLKKARMLWNRSKTAHDPFNTFEWLMDISEQAGIRSAFYFICEDTGAKLDGNYSIYEDRIQQLMRDMHKRGHEIGLHPTIDTYMDRDRIRFQFNELLKAASANDIHQQAWGGRQHYLKWKAPFTWQHWEDAGLQYDSTLSYADRVGFRCGTCYEYPVFNVLTRTPLKLRERPLIVMEQSILDKAYMAMDNNQIFDFIASYYDRCKEFNGDFTLLWHNSQLMKPFERFVYRQVVEYHTANSGRR</sequence>
<accession>A0ABW9XNJ5</accession>
<dbReference type="Proteomes" id="UP000665561">
    <property type="component" value="Unassembled WGS sequence"/>
</dbReference>
<gene>
    <name evidence="2" type="ORF">GT019_09990</name>
</gene>
<name>A0ABW9XNJ5_9BACL</name>
<dbReference type="InterPro" id="IPR011330">
    <property type="entry name" value="Glyco_hydro/deAcase_b/a-brl"/>
</dbReference>
<protein>
    <recommendedName>
        <fullName evidence="1">DUF7033 domain-containing protein</fullName>
    </recommendedName>
</protein>